<keyword evidence="3" id="KW-0808">Transferase</keyword>
<keyword evidence="8" id="KW-0547">Nucleotide-binding</keyword>
<gene>
    <name evidence="8" type="ORF">FPZ42_07120</name>
</gene>
<dbReference type="Gene3D" id="3.30.565.10">
    <property type="entry name" value="Histidine kinase-like ATPase, C-terminal domain"/>
    <property type="match status" value="1"/>
</dbReference>
<evidence type="ECO:0000313" key="8">
    <source>
        <dbReference type="EMBL" id="TWR26802.1"/>
    </source>
</evidence>
<accession>A0A563U628</accession>
<keyword evidence="8" id="KW-0067">ATP-binding</keyword>
<dbReference type="GO" id="GO:0000160">
    <property type="term" value="P:phosphorelay signal transduction system"/>
    <property type="evidence" value="ECO:0007669"/>
    <property type="project" value="UniProtKB-KW"/>
</dbReference>
<comment type="catalytic activity">
    <reaction evidence="1">
        <text>ATP + protein L-histidine = ADP + protein N-phospho-L-histidine.</text>
        <dbReference type="EC" id="2.7.13.3"/>
    </reaction>
</comment>
<dbReference type="GO" id="GO:0004673">
    <property type="term" value="F:protein histidine kinase activity"/>
    <property type="evidence" value="ECO:0007669"/>
    <property type="project" value="UniProtKB-EC"/>
</dbReference>
<dbReference type="InterPro" id="IPR011990">
    <property type="entry name" value="TPR-like_helical_dom_sf"/>
</dbReference>
<keyword evidence="5" id="KW-0902">Two-component regulatory system</keyword>
<name>A0A563U628_9SPHI</name>
<dbReference type="Gene3D" id="1.25.40.10">
    <property type="entry name" value="Tetratricopeptide repeat domain"/>
    <property type="match status" value="2"/>
</dbReference>
<evidence type="ECO:0000256" key="3">
    <source>
        <dbReference type="ARBA" id="ARBA00022679"/>
    </source>
</evidence>
<organism evidence="8 9">
    <name type="scientific">Mucilaginibacter achroorhodeus</name>
    <dbReference type="NCBI Taxonomy" id="2599294"/>
    <lineage>
        <taxon>Bacteria</taxon>
        <taxon>Pseudomonadati</taxon>
        <taxon>Bacteroidota</taxon>
        <taxon>Sphingobacteriia</taxon>
        <taxon>Sphingobacteriales</taxon>
        <taxon>Sphingobacteriaceae</taxon>
        <taxon>Mucilaginibacter</taxon>
    </lineage>
</organism>
<evidence type="ECO:0000256" key="7">
    <source>
        <dbReference type="SAM" id="Phobius"/>
    </source>
</evidence>
<evidence type="ECO:0000256" key="4">
    <source>
        <dbReference type="ARBA" id="ARBA00022777"/>
    </source>
</evidence>
<evidence type="ECO:0000256" key="2">
    <source>
        <dbReference type="ARBA" id="ARBA00012438"/>
    </source>
</evidence>
<dbReference type="OrthoDB" id="943406at2"/>
<dbReference type="PANTHER" id="PTHR24421">
    <property type="entry name" value="NITRATE/NITRITE SENSOR PROTEIN NARX-RELATED"/>
    <property type="match status" value="1"/>
</dbReference>
<keyword evidence="7" id="KW-0472">Membrane</keyword>
<dbReference type="EC" id="2.7.13.3" evidence="2"/>
<reference evidence="8 9" key="1">
    <citation type="submission" date="2019-07" db="EMBL/GenBank/DDBJ databases">
        <authorList>
            <person name="Kim J."/>
        </authorList>
    </citation>
    <scope>NUCLEOTIDE SEQUENCE [LARGE SCALE GENOMIC DNA]</scope>
    <source>
        <strain evidence="8 9">MJ1a</strain>
    </source>
</reference>
<protein>
    <recommendedName>
        <fullName evidence="2">histidine kinase</fullName>
        <ecNumber evidence="2">2.7.13.3</ecNumber>
    </recommendedName>
</protein>
<dbReference type="Proteomes" id="UP000318010">
    <property type="component" value="Unassembled WGS sequence"/>
</dbReference>
<evidence type="ECO:0000256" key="5">
    <source>
        <dbReference type="ARBA" id="ARBA00023012"/>
    </source>
</evidence>
<evidence type="ECO:0000313" key="9">
    <source>
        <dbReference type="Proteomes" id="UP000318010"/>
    </source>
</evidence>
<keyword evidence="9" id="KW-1185">Reference proteome</keyword>
<dbReference type="AlphaFoldDB" id="A0A563U628"/>
<feature type="transmembrane region" description="Helical" evidence="7">
    <location>
        <begin position="339"/>
        <end position="359"/>
    </location>
</feature>
<comment type="caution">
    <text evidence="8">The sequence shown here is derived from an EMBL/GenBank/DDBJ whole genome shotgun (WGS) entry which is preliminary data.</text>
</comment>
<dbReference type="EMBL" id="VOEI01000002">
    <property type="protein sequence ID" value="TWR26802.1"/>
    <property type="molecule type" value="Genomic_DNA"/>
</dbReference>
<evidence type="ECO:0000256" key="1">
    <source>
        <dbReference type="ARBA" id="ARBA00000085"/>
    </source>
</evidence>
<dbReference type="InterPro" id="IPR036890">
    <property type="entry name" value="HATPase_C_sf"/>
</dbReference>
<keyword evidence="7" id="KW-0812">Transmembrane</keyword>
<dbReference type="Pfam" id="PF13374">
    <property type="entry name" value="TPR_10"/>
    <property type="match status" value="1"/>
</dbReference>
<feature type="coiled-coil region" evidence="6">
    <location>
        <begin position="311"/>
        <end position="338"/>
    </location>
</feature>
<dbReference type="PROSITE" id="PS51257">
    <property type="entry name" value="PROKAR_LIPOPROTEIN"/>
    <property type="match status" value="1"/>
</dbReference>
<keyword evidence="6" id="KW-0175">Coiled coil</keyword>
<dbReference type="SUPFAM" id="SSF48452">
    <property type="entry name" value="TPR-like"/>
    <property type="match status" value="1"/>
</dbReference>
<dbReference type="RefSeq" id="WP_146269807.1">
    <property type="nucleotide sequence ID" value="NZ_VOEI01000002.1"/>
</dbReference>
<dbReference type="SUPFAM" id="SSF55874">
    <property type="entry name" value="ATPase domain of HSP90 chaperone/DNA topoisomerase II/histidine kinase"/>
    <property type="match status" value="1"/>
</dbReference>
<dbReference type="PANTHER" id="PTHR24421:SF10">
    <property type="entry name" value="NITRATE_NITRITE SENSOR PROTEIN NARQ"/>
    <property type="match status" value="1"/>
</dbReference>
<evidence type="ECO:0000256" key="6">
    <source>
        <dbReference type="SAM" id="Coils"/>
    </source>
</evidence>
<dbReference type="InterPro" id="IPR050482">
    <property type="entry name" value="Sensor_HK_TwoCompSys"/>
</dbReference>
<keyword evidence="4" id="KW-0418">Kinase</keyword>
<sequence>MNLTKRTIAQNLLYLFAALMSGCSEKSVKVSPGTGSSAYTKAWAFYQQHKQDSAYHYYAKAAAETKDSAQLGGIFVSMAIIQSDQGDYYGSDEMAIRSLHYFSTNDSYLPSVYNAIAINKYKLKDFEGAADWYERAMSMKTDSINHLVYANNLGVTYTELGRYSKAFGLFKNLLTDKLLRADTEKYARSLDNYHWVRWKINPAYDALPGYFTALRLRQKIGDVWGVNASYAHIADFYGRINSDSAFKYADLMYSTARQLKSPDDQLEGLQKLARFGPATAAGRYFERYASLQDSLLAARNAAGSRFAVIRYETEKAKADNLTLQKDNTDQRYRLLRQQFLLYCLLAVIAVAAVLVIGFVRRRQARLRREAAERLRAQQLRTAKRVHDVLANDLYRIMSDLDNGTAGANTALADRLEIVYQRARDLSYEDEPVPLENFELHLSGMLNAFGTETTKVLPDGCTADFWKGTTDIVKQELSLVLQELMINMRKHSRATLVTIVFRRSGKQCEIIYTDNGVGMSDFRRGNGITHTENRMSAIGGNINFVTSRESGLQIHISFPSA</sequence>
<keyword evidence="7" id="KW-1133">Transmembrane helix</keyword>
<proteinExistence type="predicted"/>
<dbReference type="GO" id="GO:0005524">
    <property type="term" value="F:ATP binding"/>
    <property type="evidence" value="ECO:0007669"/>
    <property type="project" value="UniProtKB-KW"/>
</dbReference>